<dbReference type="PANTHER" id="PTHR40761:SF1">
    <property type="entry name" value="CONSERVED INTEGRAL MEMBRANE ALANINE VALINE AND LEUCINE RICH PROTEIN-RELATED"/>
    <property type="match status" value="1"/>
</dbReference>
<feature type="transmembrane region" description="Helical" evidence="1">
    <location>
        <begin position="42"/>
        <end position="64"/>
    </location>
</feature>
<evidence type="ECO:0000256" key="1">
    <source>
        <dbReference type="SAM" id="Phobius"/>
    </source>
</evidence>
<feature type="transmembrane region" description="Helical" evidence="1">
    <location>
        <begin position="163"/>
        <end position="183"/>
    </location>
</feature>
<feature type="transmembrane region" description="Helical" evidence="1">
    <location>
        <begin position="73"/>
        <end position="94"/>
    </location>
</feature>
<protein>
    <submittedName>
        <fullName evidence="2">Multidrug transporter EmrE-like cation transporter</fullName>
    </submittedName>
</protein>
<organism evidence="2 3">
    <name type="scientific">Allocatelliglobosispora scoriae</name>
    <dbReference type="NCBI Taxonomy" id="643052"/>
    <lineage>
        <taxon>Bacteria</taxon>
        <taxon>Bacillati</taxon>
        <taxon>Actinomycetota</taxon>
        <taxon>Actinomycetes</taxon>
        <taxon>Micromonosporales</taxon>
        <taxon>Micromonosporaceae</taxon>
        <taxon>Allocatelliglobosispora</taxon>
    </lineage>
</organism>
<gene>
    <name evidence="2" type="ORF">F4553_005145</name>
</gene>
<feature type="transmembrane region" description="Helical" evidence="1">
    <location>
        <begin position="18"/>
        <end position="36"/>
    </location>
</feature>
<accession>A0A841BW91</accession>
<dbReference type="AlphaFoldDB" id="A0A841BW91"/>
<comment type="caution">
    <text evidence="2">The sequence shown here is derived from an EMBL/GenBank/DDBJ whole genome shotgun (WGS) entry which is preliminary data.</text>
</comment>
<reference evidence="2 3" key="1">
    <citation type="submission" date="2020-08" db="EMBL/GenBank/DDBJ databases">
        <title>Sequencing the genomes of 1000 actinobacteria strains.</title>
        <authorList>
            <person name="Klenk H.-P."/>
        </authorList>
    </citation>
    <scope>NUCLEOTIDE SEQUENCE [LARGE SCALE GENOMIC DNA]</scope>
    <source>
        <strain evidence="2 3">DSM 45362</strain>
    </source>
</reference>
<keyword evidence="1" id="KW-1133">Transmembrane helix</keyword>
<name>A0A841BW91_9ACTN</name>
<dbReference type="InterPro" id="IPR037185">
    <property type="entry name" value="EmrE-like"/>
</dbReference>
<dbReference type="Proteomes" id="UP000587527">
    <property type="component" value="Unassembled WGS sequence"/>
</dbReference>
<keyword evidence="3" id="KW-1185">Reference proteome</keyword>
<dbReference type="EMBL" id="JACHMN010000002">
    <property type="protein sequence ID" value="MBB5871766.1"/>
    <property type="molecule type" value="Genomic_DNA"/>
</dbReference>
<feature type="transmembrane region" description="Helical" evidence="1">
    <location>
        <begin position="131"/>
        <end position="151"/>
    </location>
</feature>
<dbReference type="PANTHER" id="PTHR40761">
    <property type="entry name" value="CONSERVED INTEGRAL MEMBRANE ALANINE VALINE AND LEUCINE RICH PROTEIN-RELATED"/>
    <property type="match status" value="1"/>
</dbReference>
<evidence type="ECO:0000313" key="3">
    <source>
        <dbReference type="Proteomes" id="UP000587527"/>
    </source>
</evidence>
<proteinExistence type="predicted"/>
<keyword evidence="1" id="KW-0812">Transmembrane</keyword>
<feature type="transmembrane region" description="Helical" evidence="1">
    <location>
        <begin position="221"/>
        <end position="241"/>
    </location>
</feature>
<keyword evidence="1" id="KW-0472">Membrane</keyword>
<feature type="transmembrane region" description="Helical" evidence="1">
    <location>
        <begin position="190"/>
        <end position="209"/>
    </location>
</feature>
<evidence type="ECO:0000313" key="2">
    <source>
        <dbReference type="EMBL" id="MBB5871766.1"/>
    </source>
</evidence>
<feature type="transmembrane region" description="Helical" evidence="1">
    <location>
        <begin position="100"/>
        <end position="119"/>
    </location>
</feature>
<sequence>MQQTLDAGLLLRLLRHRTYLVGLGCQILGFFLALFARRDLPLFLVQASLAAGLGVTAVLGVLLLKWRLPKSEMFLLGILVLGIGSLAVAAQPAPSEPLELPAIIALIAMLGLIVGLGFFTARIQGTPGSVALGAVSGLGFACAAVAARPLANTHSVFEFVTSPLLYLVIVHSLTAQVFLGMAMQRGSTNAAVAAMDAAGAVPAAAIGLLLLGDQIRPGTEWLALVGFLATLGSIIALTRYAEPQTGATTERIDQLTARPGTVQTVPAMAAPARPAPPQHERPAWLTADTTAAFELITPRIANGGSHANGNGHHVIDQPTAEVPLLSDQTIEIPRVRGRA</sequence>
<dbReference type="SUPFAM" id="SSF103481">
    <property type="entry name" value="Multidrug resistance efflux transporter EmrE"/>
    <property type="match status" value="1"/>
</dbReference>